<sequence length="794" mass="87085">MLQLLGIIAIIIHDVMTPHPRPRVLYWGKLESAEKLRADSEKLAHFHATNLINWSMPQFRSQGTQTDDGWEIHVPHIQVKTVVQSKDKGKEAKRPKHPKVIGTSIIRLPKFTKGLGRVVQPVKPSAETKGKGKVVESSEPSDAKGKGKAVEPPEPPDAKGKGKAVEPSEPLDAKVKDKAVQTTVLPDDKRKSKVVEPSEPPDAKGKGKPVEPSEPLVAKGKGKPHEPSKPPDDKGKEKADELPEPPDAKSKGKADELSEPADAKGEDKAVQMTELPHRKYIDKAVQTLDTKTKAVQTTALPDIEYKDKAVQTPDNISEDRSAEPPGLPVNKDKGKAVESLGPSDEKGEGKSAEPLGPPDDKGEGKAVESLGSPDEKGEGKAVEPLGSPDDKGESKAAEPLGPPDDQGKGTAAEPPELLDDKGKGKAVEQPEPLDGKSKDEAVEQPELPDRKGKGKANEGHASASDEIRQAIKLLTDEHKATVSALRFSYQEALDKGITDASTSHWEELKALAYKYDEARGNMQKALDAAGKQPQSPDANGKGKAVEGQKSQQGTITDPQSGILLTWKDALAPGNQTPRQKSKTAPHRGIGKRTRQEEEAFPRIFPRSRPHNFTGTWREDLSHPGWGPIECENFKVIFTASAYMTPFWVLTVPTACEPLERYRCLWNAGIRLYTKFFETIFKEEKTLQVGMPGMLHFIGLFEGFAKTGILQRMIHASMSIMTQLMDPKQKSKFPIKNLWDVGNRVEENINHWFNINVIFHTRMVWYKRFFGLLSVHGDALPIPLSMIAPSRALPN</sequence>
<feature type="compositionally biased region" description="Basic residues" evidence="1">
    <location>
        <begin position="579"/>
        <end position="592"/>
    </location>
</feature>
<protein>
    <submittedName>
        <fullName evidence="2">Uncharacterized protein</fullName>
    </submittedName>
</protein>
<feature type="compositionally biased region" description="Basic and acidic residues" evidence="1">
    <location>
        <begin position="186"/>
        <end position="211"/>
    </location>
</feature>
<feature type="compositionally biased region" description="Basic and acidic residues" evidence="1">
    <location>
        <begin position="418"/>
        <end position="465"/>
    </location>
</feature>
<feature type="region of interest" description="Disordered" evidence="1">
    <location>
        <begin position="117"/>
        <end position="465"/>
    </location>
</feature>
<feature type="compositionally biased region" description="Basic and acidic residues" evidence="1">
    <location>
        <begin position="126"/>
        <end position="179"/>
    </location>
</feature>
<feature type="region of interest" description="Disordered" evidence="1">
    <location>
        <begin position="572"/>
        <end position="601"/>
    </location>
</feature>
<proteinExistence type="predicted"/>
<gene>
    <name evidence="2" type="ORF">VC83_02694</name>
</gene>
<evidence type="ECO:0000256" key="1">
    <source>
        <dbReference type="SAM" id="MobiDB-lite"/>
    </source>
</evidence>
<organism evidence="2">
    <name type="scientific">Pseudogymnoascus destructans</name>
    <dbReference type="NCBI Taxonomy" id="655981"/>
    <lineage>
        <taxon>Eukaryota</taxon>
        <taxon>Fungi</taxon>
        <taxon>Dikarya</taxon>
        <taxon>Ascomycota</taxon>
        <taxon>Pezizomycotina</taxon>
        <taxon>Leotiomycetes</taxon>
        <taxon>Thelebolales</taxon>
        <taxon>Thelebolaceae</taxon>
        <taxon>Pseudogymnoascus</taxon>
    </lineage>
</organism>
<feature type="region of interest" description="Disordered" evidence="1">
    <location>
        <begin position="528"/>
        <end position="558"/>
    </location>
</feature>
<dbReference type="GeneID" id="36285773"/>
<name>A0A177AHG9_9PEZI</name>
<reference evidence="2" key="1">
    <citation type="submission" date="2016-03" db="EMBL/GenBank/DDBJ databases">
        <title>Updated assembly of Pseudogymnoascus destructans, the fungus causing white-nose syndrome of bats.</title>
        <authorList>
            <person name="Palmer J.M."/>
            <person name="Drees K.P."/>
            <person name="Foster J.T."/>
            <person name="Lindner D.L."/>
        </authorList>
    </citation>
    <scope>NUCLEOTIDE SEQUENCE [LARGE SCALE GENOMIC DNA]</scope>
    <source>
        <strain evidence="2">20631-21</strain>
    </source>
</reference>
<dbReference type="AlphaFoldDB" id="A0A177AHG9"/>
<dbReference type="RefSeq" id="XP_024326153.1">
    <property type="nucleotide sequence ID" value="XM_024466350.1"/>
</dbReference>
<accession>A0A177AHG9</accession>
<dbReference type="Proteomes" id="UP000077154">
    <property type="component" value="Unassembled WGS sequence"/>
</dbReference>
<feature type="compositionally biased region" description="Polar residues" evidence="1">
    <location>
        <begin position="548"/>
        <end position="558"/>
    </location>
</feature>
<dbReference type="OrthoDB" id="3439408at2759"/>
<feature type="compositionally biased region" description="Basic and acidic residues" evidence="1">
    <location>
        <begin position="223"/>
        <end position="282"/>
    </location>
</feature>
<evidence type="ECO:0000313" key="2">
    <source>
        <dbReference type="EMBL" id="OAF60872.1"/>
    </source>
</evidence>
<feature type="compositionally biased region" description="Polar residues" evidence="1">
    <location>
        <begin position="287"/>
        <end position="299"/>
    </location>
</feature>
<dbReference type="VEuPathDB" id="FungiDB:GMDG_01155"/>
<dbReference type="EMBL" id="KV441390">
    <property type="protein sequence ID" value="OAF60872.1"/>
    <property type="molecule type" value="Genomic_DNA"/>
</dbReference>